<evidence type="ECO:0000313" key="2">
    <source>
        <dbReference type="Proteomes" id="UP000237105"/>
    </source>
</evidence>
<accession>A0A2P5B709</accession>
<reference evidence="2" key="1">
    <citation type="submission" date="2016-06" db="EMBL/GenBank/DDBJ databases">
        <title>Parallel loss of symbiosis genes in relatives of nitrogen-fixing non-legume Parasponia.</title>
        <authorList>
            <person name="Van Velzen R."/>
            <person name="Holmer R."/>
            <person name="Bu F."/>
            <person name="Rutten L."/>
            <person name="Van Zeijl A."/>
            <person name="Liu W."/>
            <person name="Santuari L."/>
            <person name="Cao Q."/>
            <person name="Sharma T."/>
            <person name="Shen D."/>
            <person name="Roswanjaya Y."/>
            <person name="Wardhani T."/>
            <person name="Kalhor M.S."/>
            <person name="Jansen J."/>
            <person name="Van den Hoogen J."/>
            <person name="Gungor B."/>
            <person name="Hartog M."/>
            <person name="Hontelez J."/>
            <person name="Verver J."/>
            <person name="Yang W.-C."/>
            <person name="Schijlen E."/>
            <person name="Repin R."/>
            <person name="Schilthuizen M."/>
            <person name="Schranz E."/>
            <person name="Heidstra R."/>
            <person name="Miyata K."/>
            <person name="Fedorova E."/>
            <person name="Kohlen W."/>
            <person name="Bisseling T."/>
            <person name="Smit S."/>
            <person name="Geurts R."/>
        </authorList>
    </citation>
    <scope>NUCLEOTIDE SEQUENCE [LARGE SCALE GENOMIC DNA]</scope>
    <source>
        <strain evidence="2">cv. WU1-14</strain>
    </source>
</reference>
<dbReference type="Proteomes" id="UP000237105">
    <property type="component" value="Unassembled WGS sequence"/>
</dbReference>
<dbReference type="EMBL" id="JXTB01000347">
    <property type="protein sequence ID" value="PON44589.1"/>
    <property type="molecule type" value="Genomic_DNA"/>
</dbReference>
<keyword evidence="2" id="KW-1185">Reference proteome</keyword>
<protein>
    <submittedName>
        <fullName evidence="1">Uncharacterized protein</fullName>
    </submittedName>
</protein>
<comment type="caution">
    <text evidence="1">The sequence shown here is derived from an EMBL/GenBank/DDBJ whole genome shotgun (WGS) entry which is preliminary data.</text>
</comment>
<dbReference type="OrthoDB" id="1913335at2759"/>
<organism evidence="1 2">
    <name type="scientific">Parasponia andersonii</name>
    <name type="common">Sponia andersonii</name>
    <dbReference type="NCBI Taxonomy" id="3476"/>
    <lineage>
        <taxon>Eukaryota</taxon>
        <taxon>Viridiplantae</taxon>
        <taxon>Streptophyta</taxon>
        <taxon>Embryophyta</taxon>
        <taxon>Tracheophyta</taxon>
        <taxon>Spermatophyta</taxon>
        <taxon>Magnoliopsida</taxon>
        <taxon>eudicotyledons</taxon>
        <taxon>Gunneridae</taxon>
        <taxon>Pentapetalae</taxon>
        <taxon>rosids</taxon>
        <taxon>fabids</taxon>
        <taxon>Rosales</taxon>
        <taxon>Cannabaceae</taxon>
        <taxon>Parasponia</taxon>
    </lineage>
</organism>
<dbReference type="AlphaFoldDB" id="A0A2P5B709"/>
<name>A0A2P5B709_PARAD</name>
<evidence type="ECO:0000313" key="1">
    <source>
        <dbReference type="EMBL" id="PON44589.1"/>
    </source>
</evidence>
<gene>
    <name evidence="1" type="ORF">PanWU01x14_265740</name>
</gene>
<proteinExistence type="predicted"/>
<sequence length="210" mass="24485">MKVMLHVYEMMVKVIIDIENEGADDVYQFTPSQSSQSERKHKKKLRGTTQMKELIIKRSDNKKEVVANNEWGQPTRDKGKYLARFCGLMVRCKIPINIDNWTLVPKDLKDELWHIILKLCLRKTRADVVLIDPNYGVDDVFLKKEAILRKSKHLHHLVTQYGYQARYMFMDPSAVAIEGGPCEDRAISLAIRMLSMENEHQFLITLWNHG</sequence>